<evidence type="ECO:0000313" key="3">
    <source>
        <dbReference type="Proteomes" id="UP000746747"/>
    </source>
</evidence>
<gene>
    <name evidence="2" type="ORF">CJOHNSTONI_LOCUS7954</name>
</gene>
<feature type="region of interest" description="Disordered" evidence="1">
    <location>
        <begin position="131"/>
        <end position="152"/>
    </location>
</feature>
<name>A0A8J2M9G0_9BILA</name>
<evidence type="ECO:0000256" key="1">
    <source>
        <dbReference type="SAM" id="MobiDB-lite"/>
    </source>
</evidence>
<keyword evidence="3" id="KW-1185">Reference proteome</keyword>
<comment type="caution">
    <text evidence="2">The sequence shown here is derived from an EMBL/GenBank/DDBJ whole genome shotgun (WGS) entry which is preliminary data.</text>
</comment>
<dbReference type="Proteomes" id="UP000746747">
    <property type="component" value="Unassembled WGS sequence"/>
</dbReference>
<dbReference type="OrthoDB" id="5843713at2759"/>
<proteinExistence type="predicted"/>
<feature type="compositionally biased region" description="Basic and acidic residues" evidence="1">
    <location>
        <begin position="140"/>
        <end position="152"/>
    </location>
</feature>
<organism evidence="2 3">
    <name type="scientific">Cercopithifilaria johnstoni</name>
    <dbReference type="NCBI Taxonomy" id="2874296"/>
    <lineage>
        <taxon>Eukaryota</taxon>
        <taxon>Metazoa</taxon>
        <taxon>Ecdysozoa</taxon>
        <taxon>Nematoda</taxon>
        <taxon>Chromadorea</taxon>
        <taxon>Rhabditida</taxon>
        <taxon>Spirurina</taxon>
        <taxon>Spiruromorpha</taxon>
        <taxon>Filarioidea</taxon>
        <taxon>Onchocercidae</taxon>
        <taxon>Cercopithifilaria</taxon>
    </lineage>
</organism>
<dbReference type="AlphaFoldDB" id="A0A8J2M9G0"/>
<accession>A0A8J2M9G0</accession>
<reference evidence="2" key="1">
    <citation type="submission" date="2021-09" db="EMBL/GenBank/DDBJ databases">
        <authorList>
            <consortium name="Pathogen Informatics"/>
        </authorList>
    </citation>
    <scope>NUCLEOTIDE SEQUENCE</scope>
</reference>
<evidence type="ECO:0000313" key="2">
    <source>
        <dbReference type="EMBL" id="CAG9538225.1"/>
    </source>
</evidence>
<dbReference type="EMBL" id="CAKAEH010001636">
    <property type="protein sequence ID" value="CAG9538225.1"/>
    <property type="molecule type" value="Genomic_DNA"/>
</dbReference>
<protein>
    <submittedName>
        <fullName evidence="2">Uncharacterized protein</fullName>
    </submittedName>
</protein>
<sequence length="588" mass="65366">MWNVFGSERWQRILKCSKYGWLSDSVIPLFDGNGSKALCVESVPLNGRETKKKKQLLSTMVFVTTRLGGRKAVDTCERAWRRRRSRLDEPQAAACCPDLYNQLGLRAYKQQQHHSTKTVSYQRSFQQRQLHPKEISSIGSKKEATGEIRRDGCSPTLSFGNQKLEKLSQRQRHSIFTIARAKLSSFVNRLSVSSGAGCAATRILINTSNITTANNSDLSSVISSPLQQNSQQKAIQTDPHSATTLSVATSALSSVQANTSLPAGTVLSNPDISECCCNTGGVQNEPQLIKSPITTTLLYQCNASPNSHDHGEHLRHLHEQKPATSSASFSLFQQTNYPAAVYLTDGENGYFGMERLVPKEENERWIRAPPNCNPFDMRASFTCSSLSGRDRVTQATYGRSRLNTATGIERPNSGGAAMTVRDNRCRGRKFTEQLRSNDSLLTDCRQHEDGCFSPHLRWLSMKEFNENRPQFDSRPVVYVPVFCEAVCDANIHRAIRIKPSSSPPSSSSSLLHQTSNTFTTTSTFESANNTDSVASGYTSIPVNYGTDMVEHQTSNTKFDSPEEEEEVEKLKDEIIMSFSSQIVLLLFV</sequence>